<reference evidence="3" key="2">
    <citation type="submission" date="2023-04" db="EMBL/GenBank/DDBJ databases">
        <authorList>
            <person name="Bruccoleri R.E."/>
            <person name="Oakeley E.J."/>
            <person name="Faust A.-M."/>
            <person name="Dessus-Babus S."/>
            <person name="Altorfer M."/>
            <person name="Burckhardt D."/>
            <person name="Oertli M."/>
            <person name="Naumann U."/>
            <person name="Petersen F."/>
            <person name="Wong J."/>
        </authorList>
    </citation>
    <scope>NUCLEOTIDE SEQUENCE</scope>
    <source>
        <strain evidence="3">GSM-AAB239-AS_SAM_17_03QT</strain>
        <tissue evidence="3">Leaf</tissue>
    </source>
</reference>
<proteinExistence type="predicted"/>
<evidence type="ECO:0000313" key="2">
    <source>
        <dbReference type="EMBL" id="KAJ6819071.1"/>
    </source>
</evidence>
<feature type="transmembrane region" description="Helical" evidence="1">
    <location>
        <begin position="61"/>
        <end position="89"/>
    </location>
</feature>
<organism evidence="3 4">
    <name type="scientific">Iris pallida</name>
    <name type="common">Sweet iris</name>
    <dbReference type="NCBI Taxonomy" id="29817"/>
    <lineage>
        <taxon>Eukaryota</taxon>
        <taxon>Viridiplantae</taxon>
        <taxon>Streptophyta</taxon>
        <taxon>Embryophyta</taxon>
        <taxon>Tracheophyta</taxon>
        <taxon>Spermatophyta</taxon>
        <taxon>Magnoliopsida</taxon>
        <taxon>Liliopsida</taxon>
        <taxon>Asparagales</taxon>
        <taxon>Iridaceae</taxon>
        <taxon>Iridoideae</taxon>
        <taxon>Irideae</taxon>
        <taxon>Iris</taxon>
    </lineage>
</organism>
<dbReference type="Proteomes" id="UP001140949">
    <property type="component" value="Unassembled WGS sequence"/>
</dbReference>
<keyword evidence="4" id="KW-1185">Reference proteome</keyword>
<evidence type="ECO:0000256" key="1">
    <source>
        <dbReference type="SAM" id="Phobius"/>
    </source>
</evidence>
<dbReference type="EMBL" id="JANAVB010010791">
    <property type="protein sequence ID" value="KAJ6838465.1"/>
    <property type="molecule type" value="Genomic_DNA"/>
</dbReference>
<comment type="caution">
    <text evidence="3">The sequence shown here is derived from an EMBL/GenBank/DDBJ whole genome shotgun (WGS) entry which is preliminary data.</text>
</comment>
<sequence>MVAASETVASGEVRLGRYMDFSCIWFWFVSSIEHRILCTGNQRNGVVDTGHSGRTRLTRHIFCVLFVGGGFGWVAGVNVVACCGGWRWFT</sequence>
<dbReference type="EMBL" id="JANAVB010026675">
    <property type="protein sequence ID" value="KAJ6819071.1"/>
    <property type="molecule type" value="Genomic_DNA"/>
</dbReference>
<accession>A0AAX6HDK1</accession>
<keyword evidence="1" id="KW-0472">Membrane</keyword>
<dbReference type="AlphaFoldDB" id="A0AAX6HDK1"/>
<keyword evidence="1" id="KW-0812">Transmembrane</keyword>
<evidence type="ECO:0000313" key="4">
    <source>
        <dbReference type="Proteomes" id="UP001140949"/>
    </source>
</evidence>
<protein>
    <submittedName>
        <fullName evidence="3">Formin-like protein 20</fullName>
    </submittedName>
</protein>
<reference evidence="3" key="1">
    <citation type="journal article" date="2023" name="GigaByte">
        <title>Genome assembly of the bearded iris, Iris pallida Lam.</title>
        <authorList>
            <person name="Bruccoleri R.E."/>
            <person name="Oakeley E.J."/>
            <person name="Faust A.M.E."/>
            <person name="Altorfer M."/>
            <person name="Dessus-Babus S."/>
            <person name="Burckhardt D."/>
            <person name="Oertli M."/>
            <person name="Naumann U."/>
            <person name="Petersen F."/>
            <person name="Wong J."/>
        </authorList>
    </citation>
    <scope>NUCLEOTIDE SEQUENCE</scope>
    <source>
        <strain evidence="3">GSM-AAB239-AS_SAM_17_03QT</strain>
    </source>
</reference>
<gene>
    <name evidence="3" type="ORF">M6B38_320920</name>
    <name evidence="2" type="ORF">M6B38_404800</name>
</gene>
<keyword evidence="1" id="KW-1133">Transmembrane helix</keyword>
<name>A0AAX6HDK1_IRIPA</name>
<evidence type="ECO:0000313" key="3">
    <source>
        <dbReference type="EMBL" id="KAJ6838465.1"/>
    </source>
</evidence>